<gene>
    <name evidence="1" type="ORF">N657DRAFT_648911</name>
</gene>
<comment type="caution">
    <text evidence="1">The sequence shown here is derived from an EMBL/GenBank/DDBJ whole genome shotgun (WGS) entry which is preliminary data.</text>
</comment>
<protein>
    <submittedName>
        <fullName evidence="1">Uncharacterized protein</fullName>
    </submittedName>
</protein>
<reference evidence="1" key="2">
    <citation type="submission" date="2023-05" db="EMBL/GenBank/DDBJ databases">
        <authorList>
            <consortium name="Lawrence Berkeley National Laboratory"/>
            <person name="Steindorff A."/>
            <person name="Hensen N."/>
            <person name="Bonometti L."/>
            <person name="Westerberg I."/>
            <person name="Brannstrom I.O."/>
            <person name="Guillou S."/>
            <person name="Cros-Aarteil S."/>
            <person name="Calhoun S."/>
            <person name="Haridas S."/>
            <person name="Kuo A."/>
            <person name="Mondo S."/>
            <person name="Pangilinan J."/>
            <person name="Riley R."/>
            <person name="Labutti K."/>
            <person name="Andreopoulos B."/>
            <person name="Lipzen A."/>
            <person name="Chen C."/>
            <person name="Yanf M."/>
            <person name="Daum C."/>
            <person name="Ng V."/>
            <person name="Clum A."/>
            <person name="Ohm R."/>
            <person name="Martin F."/>
            <person name="Silar P."/>
            <person name="Natvig D."/>
            <person name="Lalanne C."/>
            <person name="Gautier V."/>
            <person name="Ament-Velasquez S.L."/>
            <person name="Kruys A."/>
            <person name="Hutchinson M.I."/>
            <person name="Powell A.J."/>
            <person name="Barry K."/>
            <person name="Miller A.N."/>
            <person name="Grigoriev I.V."/>
            <person name="Debuchy R."/>
            <person name="Gladieux P."/>
            <person name="Thoren M.H."/>
            <person name="Johannesson H."/>
        </authorList>
    </citation>
    <scope>NUCLEOTIDE SEQUENCE</scope>
    <source>
        <strain evidence="1">CBS 731.68</strain>
    </source>
</reference>
<proteinExistence type="predicted"/>
<evidence type="ECO:0000313" key="2">
    <source>
        <dbReference type="Proteomes" id="UP001302602"/>
    </source>
</evidence>
<reference evidence="1" key="1">
    <citation type="journal article" date="2023" name="Mol. Phylogenet. Evol.">
        <title>Genome-scale phylogeny and comparative genomics of the fungal order Sordariales.</title>
        <authorList>
            <person name="Hensen N."/>
            <person name="Bonometti L."/>
            <person name="Westerberg I."/>
            <person name="Brannstrom I.O."/>
            <person name="Guillou S."/>
            <person name="Cros-Aarteil S."/>
            <person name="Calhoun S."/>
            <person name="Haridas S."/>
            <person name="Kuo A."/>
            <person name="Mondo S."/>
            <person name="Pangilinan J."/>
            <person name="Riley R."/>
            <person name="LaButti K."/>
            <person name="Andreopoulos B."/>
            <person name="Lipzen A."/>
            <person name="Chen C."/>
            <person name="Yan M."/>
            <person name="Daum C."/>
            <person name="Ng V."/>
            <person name="Clum A."/>
            <person name="Steindorff A."/>
            <person name="Ohm R.A."/>
            <person name="Martin F."/>
            <person name="Silar P."/>
            <person name="Natvig D.O."/>
            <person name="Lalanne C."/>
            <person name="Gautier V."/>
            <person name="Ament-Velasquez S.L."/>
            <person name="Kruys A."/>
            <person name="Hutchinson M.I."/>
            <person name="Powell A.J."/>
            <person name="Barry K."/>
            <person name="Miller A.N."/>
            <person name="Grigoriev I.V."/>
            <person name="Debuchy R."/>
            <person name="Gladieux P."/>
            <person name="Hiltunen Thoren M."/>
            <person name="Johannesson H."/>
        </authorList>
    </citation>
    <scope>NUCLEOTIDE SEQUENCE</scope>
    <source>
        <strain evidence="1">CBS 731.68</strain>
    </source>
</reference>
<keyword evidence="2" id="KW-1185">Reference proteome</keyword>
<accession>A0AAN6Z076</accession>
<dbReference type="EMBL" id="MU853237">
    <property type="protein sequence ID" value="KAK4120725.1"/>
    <property type="molecule type" value="Genomic_DNA"/>
</dbReference>
<dbReference type="AlphaFoldDB" id="A0AAN6Z076"/>
<dbReference type="GeneID" id="87830382"/>
<dbReference type="RefSeq" id="XP_062644496.1">
    <property type="nucleotide sequence ID" value="XM_062793613.1"/>
</dbReference>
<name>A0AAN6Z076_9PEZI</name>
<organism evidence="1 2">
    <name type="scientific">Parathielavia appendiculata</name>
    <dbReference type="NCBI Taxonomy" id="2587402"/>
    <lineage>
        <taxon>Eukaryota</taxon>
        <taxon>Fungi</taxon>
        <taxon>Dikarya</taxon>
        <taxon>Ascomycota</taxon>
        <taxon>Pezizomycotina</taxon>
        <taxon>Sordariomycetes</taxon>
        <taxon>Sordariomycetidae</taxon>
        <taxon>Sordariales</taxon>
        <taxon>Chaetomiaceae</taxon>
        <taxon>Parathielavia</taxon>
    </lineage>
</organism>
<evidence type="ECO:0000313" key="1">
    <source>
        <dbReference type="EMBL" id="KAK4120725.1"/>
    </source>
</evidence>
<sequence length="137" mass="14880">MRGTPPPAFVCSAIEFLAEADVLASNVRGRASKAQIQLDQRGKDEDVIAWREATSQRIRKASAKSTSYTVRKSCPILFIQDQGKACRSQVPDAKNNAHCAAARSVNAYTTGSRVSQKHRTRLLAGKCSSIDDGLTSR</sequence>
<dbReference type="Proteomes" id="UP001302602">
    <property type="component" value="Unassembled WGS sequence"/>
</dbReference>